<gene>
    <name evidence="2" type="ORF">Aau02nite_28110</name>
</gene>
<accession>A0A919VLH8</accession>
<dbReference type="AlphaFoldDB" id="A0A919VLH8"/>
<comment type="caution">
    <text evidence="2">The sequence shown here is derived from an EMBL/GenBank/DDBJ whole genome shotgun (WGS) entry which is preliminary data.</text>
</comment>
<evidence type="ECO:0000313" key="3">
    <source>
        <dbReference type="Proteomes" id="UP000681340"/>
    </source>
</evidence>
<dbReference type="PROSITE" id="PS50011">
    <property type="entry name" value="PROTEIN_KINASE_DOM"/>
    <property type="match status" value="1"/>
</dbReference>
<proteinExistence type="predicted"/>
<evidence type="ECO:0000313" key="2">
    <source>
        <dbReference type="EMBL" id="GIM67627.1"/>
    </source>
</evidence>
<organism evidence="2 3">
    <name type="scientific">Actinoplanes auranticolor</name>
    <dbReference type="NCBI Taxonomy" id="47988"/>
    <lineage>
        <taxon>Bacteria</taxon>
        <taxon>Bacillati</taxon>
        <taxon>Actinomycetota</taxon>
        <taxon>Actinomycetes</taxon>
        <taxon>Micromonosporales</taxon>
        <taxon>Micromonosporaceae</taxon>
        <taxon>Actinoplanes</taxon>
    </lineage>
</organism>
<dbReference type="RefSeq" id="WP_212988828.1">
    <property type="nucleotide sequence ID" value="NZ_BAABEA010000005.1"/>
</dbReference>
<dbReference type="SUPFAM" id="SSF56112">
    <property type="entry name" value="Protein kinase-like (PK-like)"/>
    <property type="match status" value="2"/>
</dbReference>
<dbReference type="InterPro" id="IPR011009">
    <property type="entry name" value="Kinase-like_dom_sf"/>
</dbReference>
<dbReference type="Gene3D" id="1.10.510.10">
    <property type="entry name" value="Transferase(Phosphotransferase) domain 1"/>
    <property type="match status" value="1"/>
</dbReference>
<protein>
    <recommendedName>
        <fullName evidence="1">Protein kinase domain-containing protein</fullName>
    </recommendedName>
</protein>
<dbReference type="GO" id="GO:0004672">
    <property type="term" value="F:protein kinase activity"/>
    <property type="evidence" value="ECO:0007669"/>
    <property type="project" value="InterPro"/>
</dbReference>
<feature type="domain" description="Protein kinase" evidence="1">
    <location>
        <begin position="37"/>
        <end position="348"/>
    </location>
</feature>
<sequence>MEADQGNAGSLASRLDRHRAVAAALTALDDGDLAARVDTATPLGVGIGGRTARLDVAGVPVFVKRIPLTDRERRPGHVGSTANLFGLPTCYQYGVGSTGFGAWRELATHHTTTQWVRGGVSARFPLLHHWRVLPSPPATLPDFGDWDGDPAVAGRIAAIEAATAGVVLFLEYLPQNLHEWLTERFDAGDGARATAFAERELSAVTDVLRAHGMVHFDAHPGNLLTDGRRLYLSDFGLTLDGAFALSDAEAAFLDLHRDWDRWDTRRYLVNWLCHRLAPGAGRPALISAGGPGLPAWAGAVLRRYGPTVTLLNDFYGRLLDGPATARYPAAELLTAGRARTPAASPPRR</sequence>
<keyword evidence="3" id="KW-1185">Reference proteome</keyword>
<dbReference type="InterPro" id="IPR000719">
    <property type="entry name" value="Prot_kinase_dom"/>
</dbReference>
<name>A0A919VLH8_9ACTN</name>
<dbReference type="EMBL" id="BOQL01000022">
    <property type="protein sequence ID" value="GIM67627.1"/>
    <property type="molecule type" value="Genomic_DNA"/>
</dbReference>
<dbReference type="Proteomes" id="UP000681340">
    <property type="component" value="Unassembled WGS sequence"/>
</dbReference>
<reference evidence="2" key="1">
    <citation type="submission" date="2021-03" db="EMBL/GenBank/DDBJ databases">
        <title>Whole genome shotgun sequence of Actinoplanes auranticolor NBRC 12245.</title>
        <authorList>
            <person name="Komaki H."/>
            <person name="Tamura T."/>
        </authorList>
    </citation>
    <scope>NUCLEOTIDE SEQUENCE</scope>
    <source>
        <strain evidence="2">NBRC 12245</strain>
    </source>
</reference>
<dbReference type="GO" id="GO:0005524">
    <property type="term" value="F:ATP binding"/>
    <property type="evidence" value="ECO:0007669"/>
    <property type="project" value="InterPro"/>
</dbReference>
<evidence type="ECO:0000259" key="1">
    <source>
        <dbReference type="PROSITE" id="PS50011"/>
    </source>
</evidence>